<dbReference type="RefSeq" id="WP_166525045.1">
    <property type="nucleotide sequence ID" value="NZ_VWXL01000012.1"/>
</dbReference>
<evidence type="ECO:0000313" key="2">
    <source>
        <dbReference type="EMBL" id="MVB09691.1"/>
    </source>
</evidence>
<dbReference type="PROSITE" id="PS51186">
    <property type="entry name" value="GNAT"/>
    <property type="match status" value="1"/>
</dbReference>
<organism evidence="2 3">
    <name type="scientific">Caproicibacter fermentans</name>
    <dbReference type="NCBI Taxonomy" id="2576756"/>
    <lineage>
        <taxon>Bacteria</taxon>
        <taxon>Bacillati</taxon>
        <taxon>Bacillota</taxon>
        <taxon>Clostridia</taxon>
        <taxon>Eubacteriales</taxon>
        <taxon>Acutalibacteraceae</taxon>
        <taxon>Caproicibacter</taxon>
    </lineage>
</organism>
<keyword evidence="3" id="KW-1185">Reference proteome</keyword>
<evidence type="ECO:0000259" key="1">
    <source>
        <dbReference type="PROSITE" id="PS51186"/>
    </source>
</evidence>
<comment type="caution">
    <text evidence="2">The sequence shown here is derived from an EMBL/GenBank/DDBJ whole genome shotgun (WGS) entry which is preliminary data.</text>
</comment>
<dbReference type="EMBL" id="VWXL01000012">
    <property type="protein sequence ID" value="MVB09691.1"/>
    <property type="molecule type" value="Genomic_DNA"/>
</dbReference>
<dbReference type="Pfam" id="PF13302">
    <property type="entry name" value="Acetyltransf_3"/>
    <property type="match status" value="1"/>
</dbReference>
<reference evidence="2 3" key="1">
    <citation type="submission" date="2019-09" db="EMBL/GenBank/DDBJ databases">
        <title>Genome sequence of Clostridium sp. EA1.</title>
        <authorList>
            <person name="Poehlein A."/>
            <person name="Bengelsdorf F.R."/>
            <person name="Daniel R."/>
        </authorList>
    </citation>
    <scope>NUCLEOTIDE SEQUENCE [LARGE SCALE GENOMIC DNA]</scope>
    <source>
        <strain evidence="2 3">EA1</strain>
    </source>
</reference>
<feature type="domain" description="N-acetyltransferase" evidence="1">
    <location>
        <begin position="19"/>
        <end position="166"/>
    </location>
</feature>
<dbReference type="GO" id="GO:0016747">
    <property type="term" value="F:acyltransferase activity, transferring groups other than amino-acyl groups"/>
    <property type="evidence" value="ECO:0007669"/>
    <property type="project" value="InterPro"/>
</dbReference>
<proteinExistence type="predicted"/>
<protein>
    <submittedName>
        <fullName evidence="2">Acetyltransferase (GNAT) domain protein</fullName>
    </submittedName>
</protein>
<dbReference type="PANTHER" id="PTHR43415">
    <property type="entry name" value="SPERMIDINE N(1)-ACETYLTRANSFERASE"/>
    <property type="match status" value="1"/>
</dbReference>
<dbReference type="InterPro" id="IPR000182">
    <property type="entry name" value="GNAT_dom"/>
</dbReference>
<dbReference type="Proteomes" id="UP000469440">
    <property type="component" value="Unassembled WGS sequence"/>
</dbReference>
<dbReference type="SUPFAM" id="SSF55729">
    <property type="entry name" value="Acyl-CoA N-acyltransferases (Nat)"/>
    <property type="match status" value="1"/>
</dbReference>
<dbReference type="AlphaFoldDB" id="A0A6N8HV79"/>
<accession>A0A6N8HV79</accession>
<dbReference type="Gene3D" id="3.40.630.30">
    <property type="match status" value="1"/>
</dbReference>
<dbReference type="PANTHER" id="PTHR43415:SF3">
    <property type="entry name" value="GNAT-FAMILY ACETYLTRANSFERASE"/>
    <property type="match status" value="1"/>
</dbReference>
<sequence>MNSDSLARDKNACFESDRLLYRGITWEDAAQIVAWRSNGQIIRFFRSKIPLTMETHLAWFEKYRDDATRFDFMVTEKASGRKTGIAGLQNLCGESVDVSYFIDPLSQGRGFGTEAIRAISAYAFEHFKLKKLEAVILTGNCASQKAAEQAGFLLYSQTYRLEKPRKINDRDSCGR</sequence>
<dbReference type="InterPro" id="IPR016181">
    <property type="entry name" value="Acyl_CoA_acyltransferase"/>
</dbReference>
<evidence type="ECO:0000313" key="3">
    <source>
        <dbReference type="Proteomes" id="UP000469440"/>
    </source>
</evidence>
<keyword evidence="2" id="KW-0808">Transferase</keyword>
<name>A0A6N8HV79_9FIRM</name>
<gene>
    <name evidence="2" type="ORF">CAFE_03560</name>
</gene>